<reference evidence="2 3" key="1">
    <citation type="submission" date="2020-06" db="EMBL/GenBank/DDBJ databases">
        <title>NJ-3-1, isolated from saline soil.</title>
        <authorList>
            <person name="Cui H.L."/>
            <person name="Shi X."/>
        </authorList>
    </citation>
    <scope>NUCLEOTIDE SEQUENCE [LARGE SCALE GENOMIC DNA]</scope>
    <source>
        <strain evidence="2 3">NJ-3-1</strain>
    </source>
</reference>
<dbReference type="KEGG" id="halu:HUG12_04060"/>
<evidence type="ECO:0000259" key="1">
    <source>
        <dbReference type="PROSITE" id="PS51186"/>
    </source>
</evidence>
<dbReference type="PROSITE" id="PS51186">
    <property type="entry name" value="GNAT"/>
    <property type="match status" value="1"/>
</dbReference>
<name>A0A7D5L8W0_9EURY</name>
<keyword evidence="3" id="KW-1185">Reference proteome</keyword>
<dbReference type="InterPro" id="IPR000182">
    <property type="entry name" value="GNAT_dom"/>
</dbReference>
<dbReference type="OrthoDB" id="299799at2157"/>
<dbReference type="InterPro" id="IPR016181">
    <property type="entry name" value="Acyl_CoA_acyltransferase"/>
</dbReference>
<dbReference type="RefSeq" id="WP_179267538.1">
    <property type="nucleotide sequence ID" value="NZ_CP058579.1"/>
</dbReference>
<dbReference type="Proteomes" id="UP000509626">
    <property type="component" value="Chromosome"/>
</dbReference>
<dbReference type="CDD" id="cd04301">
    <property type="entry name" value="NAT_SF"/>
    <property type="match status" value="1"/>
</dbReference>
<dbReference type="AlphaFoldDB" id="A0A7D5L8W0"/>
<gene>
    <name evidence="2" type="ORF">HUG12_04060</name>
</gene>
<organism evidence="2 3">
    <name type="scientific">Halorarum salinum</name>
    <dbReference type="NCBI Taxonomy" id="2743089"/>
    <lineage>
        <taxon>Archaea</taxon>
        <taxon>Methanobacteriati</taxon>
        <taxon>Methanobacteriota</taxon>
        <taxon>Stenosarchaea group</taxon>
        <taxon>Halobacteria</taxon>
        <taxon>Halobacteriales</taxon>
        <taxon>Haloferacaceae</taxon>
        <taxon>Halorarum</taxon>
    </lineage>
</organism>
<keyword evidence="2" id="KW-0808">Transferase</keyword>
<dbReference type="GeneID" id="56036605"/>
<dbReference type="EMBL" id="CP058579">
    <property type="protein sequence ID" value="QLG60953.1"/>
    <property type="molecule type" value="Genomic_DNA"/>
</dbReference>
<evidence type="ECO:0000313" key="2">
    <source>
        <dbReference type="EMBL" id="QLG60953.1"/>
    </source>
</evidence>
<sequence>MASTLDGAVIRPYRPADRDRFLSLYERVWGRRKGVDWFEWRFERNPYADGVEMVVAERDGRLVGAEPLLPLRLRVDDAELRAHQPVDWIVDPDHRRQGLFTRMTERLLDRYAESADLLFNFPSDQLLPGLEKFDWRRVGPVPQVYRVQNPPALLAHKAGGTVRPGGSLLARLSAPAVDGWLRALDALDRGTGGVEVERHDAVPVADLVALAAEGRPDAVHVARDAAFYGWRFGNPRWETTTYLARRAGDPVAAVVAATERVDGVDCTSLLDVQPMDGRRDRAGAVAALLRAVVADGREADVLKAVAGPYARPLSRRGFRRDDGFPLSRVATRTTQVVRPLSADGEPDWTCRGRDLTDPDNWRLALADLDVE</sequence>
<feature type="domain" description="N-acetyltransferase" evidence="1">
    <location>
        <begin position="8"/>
        <end position="160"/>
    </location>
</feature>
<dbReference type="SUPFAM" id="SSF55729">
    <property type="entry name" value="Acyl-CoA N-acyltransferases (Nat)"/>
    <property type="match status" value="1"/>
</dbReference>
<evidence type="ECO:0000313" key="3">
    <source>
        <dbReference type="Proteomes" id="UP000509626"/>
    </source>
</evidence>
<dbReference type="Pfam" id="PF13527">
    <property type="entry name" value="Acetyltransf_9"/>
    <property type="match status" value="1"/>
</dbReference>
<dbReference type="GO" id="GO:0016747">
    <property type="term" value="F:acyltransferase activity, transferring groups other than amino-acyl groups"/>
    <property type="evidence" value="ECO:0007669"/>
    <property type="project" value="InterPro"/>
</dbReference>
<dbReference type="Gene3D" id="3.40.630.30">
    <property type="match status" value="1"/>
</dbReference>
<accession>A0A7D5L8W0</accession>
<protein>
    <submittedName>
        <fullName evidence="2">GNAT family N-acetyltransferase</fullName>
    </submittedName>
</protein>
<proteinExistence type="predicted"/>